<evidence type="ECO:0000256" key="1">
    <source>
        <dbReference type="ARBA" id="ARBA00038154"/>
    </source>
</evidence>
<sequence>MDTCLLTIPIRPAFNADISAGIKEYIERVYQQNVVEFLGDIDKLQRLRDATILSSQSEAALEYYGQLGALAPKFPASLNCRLVWGSSLGYGVGSVESNCLQFDRINVAYNLAAAITQQAAVYTKNDLRKAYQCYQRAAGIFHTLVTTEMDKFPGQLAIGLDYATIECLKLLCLAQAQECFWANAAHPRDSTMTVKHATLAKLAEGVQSLYSEAYGLANRSSAIRIEWASHLQAKRDYFEAVARYRMSLECLDSKEYGEEVAWLQAAKASLMSDTITTAKIDPLLKNNIQGLRSRVVGDLKRAEQDNNLIYLQNVPNTLSNFTKTVAAKPNLEILKDADAKARVAPLFRLLLPFPVFQAPKAYKEKLELFVDKYIVKECQRINEKVQSSLTEMHLPGALEAAQRPTEVPAFLIEQHEAIVRAGGLDELRRRRAAVNELREQVADELSELKTAISRAFPQPQLTGVREVYDEVATKFQQLVEYLRVGRASDAKVDERLAQSEHLIRILVEGADAISTFLPDPVTSTPNRELSQVCSDLQAIVGTLIGNSAQRTAYGERAMVKAASMDITSKVMEYVKGRVAPIERASDLDPVYTQLVGEFDPAFIYLKQQKAEVESMLACAATRNKRFHKKLKDLGDKNKTRQLAVEALETASVRYDEVGANIDEGRNFYATLRAEIDKLHHTTTEYSERHAAPQTPQSPVSSDEAEEEASIHSVPPPGSDARVTPLSTPRQPLPGAWDHNLPIRFG</sequence>
<proteinExistence type="inferred from homology"/>
<evidence type="ECO:0000313" key="6">
    <source>
        <dbReference type="Proteomes" id="UP000238350"/>
    </source>
</evidence>
<dbReference type="Gene3D" id="1.20.120.560">
    <property type="entry name" value="alix/aip1 in complex with the ypdl late domain"/>
    <property type="match status" value="1"/>
</dbReference>
<dbReference type="Pfam" id="PF03097">
    <property type="entry name" value="BRO1"/>
    <property type="match status" value="1"/>
</dbReference>
<dbReference type="GO" id="GO:0005768">
    <property type="term" value="C:endosome"/>
    <property type="evidence" value="ECO:0007669"/>
    <property type="project" value="TreeGrafter"/>
</dbReference>
<dbReference type="Proteomes" id="UP000238350">
    <property type="component" value="Unassembled WGS sequence"/>
</dbReference>
<evidence type="ECO:0000256" key="2">
    <source>
        <dbReference type="SAM" id="Coils"/>
    </source>
</evidence>
<dbReference type="Pfam" id="PF13949">
    <property type="entry name" value="ALIX_LYPXL_bnd"/>
    <property type="match status" value="1"/>
</dbReference>
<feature type="coiled-coil region" evidence="2">
    <location>
        <begin position="424"/>
        <end position="454"/>
    </location>
</feature>
<dbReference type="AlphaFoldDB" id="A0A2T0FGV3"/>
<dbReference type="GeneID" id="36515596"/>
<dbReference type="PANTHER" id="PTHR23030">
    <property type="entry name" value="PCD6 INTERACTING PROTEIN-RELATED"/>
    <property type="match status" value="1"/>
</dbReference>
<keyword evidence="2" id="KW-0175">Coiled coil</keyword>
<feature type="region of interest" description="Disordered" evidence="3">
    <location>
        <begin position="683"/>
        <end position="745"/>
    </location>
</feature>
<dbReference type="Gene3D" id="1.20.140.50">
    <property type="entry name" value="alix/aip1 like domains"/>
    <property type="match status" value="1"/>
</dbReference>
<dbReference type="PROSITE" id="PS51180">
    <property type="entry name" value="BRO1"/>
    <property type="match status" value="1"/>
</dbReference>
<dbReference type="PANTHER" id="PTHR23030:SF39">
    <property type="entry name" value="PROGRAMMED CELL DEATH 6-INTERACTING PROTEIN"/>
    <property type="match status" value="1"/>
</dbReference>
<feature type="domain" description="BRO1" evidence="4">
    <location>
        <begin position="4"/>
        <end position="392"/>
    </location>
</feature>
<dbReference type="InterPro" id="IPR025304">
    <property type="entry name" value="ALIX_V_dom"/>
</dbReference>
<evidence type="ECO:0000259" key="4">
    <source>
        <dbReference type="PROSITE" id="PS51180"/>
    </source>
</evidence>
<accession>A0A2T0FGV3</accession>
<gene>
    <name evidence="5" type="ORF">B9G98_01848</name>
</gene>
<comment type="similarity">
    <text evidence="1">Belongs to the palA/RIM20 family.</text>
</comment>
<reference evidence="5 6" key="1">
    <citation type="submission" date="2017-04" db="EMBL/GenBank/DDBJ databases">
        <title>Genome sequencing of [Candida] sorbophila.</title>
        <authorList>
            <person name="Ahn J.O."/>
        </authorList>
    </citation>
    <scope>NUCLEOTIDE SEQUENCE [LARGE SCALE GENOMIC DNA]</scope>
    <source>
        <strain evidence="5 6">DS02</strain>
    </source>
</reference>
<dbReference type="SMART" id="SM01041">
    <property type="entry name" value="BRO1"/>
    <property type="match status" value="1"/>
</dbReference>
<dbReference type="InterPro" id="IPR004328">
    <property type="entry name" value="BRO1_dom"/>
</dbReference>
<organism evidence="5 6">
    <name type="scientific">Wickerhamiella sorbophila</name>
    <dbReference type="NCBI Taxonomy" id="45607"/>
    <lineage>
        <taxon>Eukaryota</taxon>
        <taxon>Fungi</taxon>
        <taxon>Dikarya</taxon>
        <taxon>Ascomycota</taxon>
        <taxon>Saccharomycotina</taxon>
        <taxon>Dipodascomycetes</taxon>
        <taxon>Dipodascales</taxon>
        <taxon>Trichomonascaceae</taxon>
        <taxon>Wickerhamiella</taxon>
    </lineage>
</organism>
<dbReference type="EMBL" id="NDIQ01000021">
    <property type="protein sequence ID" value="PRT54228.1"/>
    <property type="molecule type" value="Genomic_DNA"/>
</dbReference>
<evidence type="ECO:0000256" key="3">
    <source>
        <dbReference type="SAM" id="MobiDB-lite"/>
    </source>
</evidence>
<name>A0A2T0FGV3_9ASCO</name>
<evidence type="ECO:0000313" key="5">
    <source>
        <dbReference type="EMBL" id="PRT54228.1"/>
    </source>
</evidence>
<dbReference type="Gene3D" id="1.25.40.280">
    <property type="entry name" value="alix/aip1 like domains"/>
    <property type="match status" value="1"/>
</dbReference>
<keyword evidence="6" id="KW-1185">Reference proteome</keyword>
<dbReference type="RefSeq" id="XP_024664173.1">
    <property type="nucleotide sequence ID" value="XM_024808405.1"/>
</dbReference>
<dbReference type="STRING" id="45607.A0A2T0FGV3"/>
<comment type="caution">
    <text evidence="5">The sequence shown here is derived from an EMBL/GenBank/DDBJ whole genome shotgun (WGS) entry which is preliminary data.</text>
</comment>
<dbReference type="OrthoDB" id="64867at2759"/>
<protein>
    <submittedName>
        <fullName evidence="5">pH-response regulator protein RIM20</fullName>
    </submittedName>
</protein>
<dbReference type="InterPro" id="IPR038499">
    <property type="entry name" value="BRO1_sf"/>
</dbReference>